<dbReference type="Gene3D" id="3.10.129.10">
    <property type="entry name" value="Hotdog Thioesterase"/>
    <property type="match status" value="2"/>
</dbReference>
<reference evidence="2" key="1">
    <citation type="submission" date="2020-02" db="EMBL/GenBank/DDBJ databases">
        <authorList>
            <person name="Meier V. D."/>
        </authorList>
    </citation>
    <scope>NUCLEOTIDE SEQUENCE</scope>
    <source>
        <strain evidence="2">AVDCRST_MAG36</strain>
    </source>
</reference>
<dbReference type="InterPro" id="IPR050563">
    <property type="entry name" value="4-hydroxybenzoyl-CoA_TE"/>
</dbReference>
<dbReference type="AlphaFoldDB" id="A0A6J4KX15"/>
<accession>A0A6J4KX15</accession>
<gene>
    <name evidence="2" type="ORF">AVDCRST_MAG36-172</name>
</gene>
<dbReference type="Pfam" id="PF13279">
    <property type="entry name" value="4HBT_2"/>
    <property type="match status" value="2"/>
</dbReference>
<protein>
    <recommendedName>
        <fullName evidence="3">Acyl-CoA thioesterase</fullName>
    </recommendedName>
</protein>
<proteinExistence type="predicted"/>
<feature type="region of interest" description="Disordered" evidence="1">
    <location>
        <begin position="153"/>
        <end position="181"/>
    </location>
</feature>
<dbReference type="CDD" id="cd00586">
    <property type="entry name" value="4HBT"/>
    <property type="match status" value="2"/>
</dbReference>
<dbReference type="PANTHER" id="PTHR31793:SF24">
    <property type="entry name" value="LONG-CHAIN ACYL-COA THIOESTERASE FADM"/>
    <property type="match status" value="1"/>
</dbReference>
<evidence type="ECO:0000313" key="2">
    <source>
        <dbReference type="EMBL" id="CAA9316754.1"/>
    </source>
</evidence>
<dbReference type="SUPFAM" id="SSF54637">
    <property type="entry name" value="Thioesterase/thiol ester dehydrase-isomerase"/>
    <property type="match status" value="2"/>
</dbReference>
<dbReference type="EMBL" id="CADCUH010000011">
    <property type="protein sequence ID" value="CAA9316754.1"/>
    <property type="molecule type" value="Genomic_DNA"/>
</dbReference>
<evidence type="ECO:0000256" key="1">
    <source>
        <dbReference type="SAM" id="MobiDB-lite"/>
    </source>
</evidence>
<evidence type="ECO:0008006" key="3">
    <source>
        <dbReference type="Google" id="ProtNLM"/>
    </source>
</evidence>
<organism evidence="2">
    <name type="scientific">uncultured Nocardioidaceae bacterium</name>
    <dbReference type="NCBI Taxonomy" id="253824"/>
    <lineage>
        <taxon>Bacteria</taxon>
        <taxon>Bacillati</taxon>
        <taxon>Actinomycetota</taxon>
        <taxon>Actinomycetes</taxon>
        <taxon>Propionibacteriales</taxon>
        <taxon>Nocardioidaceae</taxon>
        <taxon>environmental samples</taxon>
    </lineage>
</organism>
<name>A0A6J4KX15_9ACTN</name>
<dbReference type="GO" id="GO:0047617">
    <property type="term" value="F:fatty acyl-CoA hydrolase activity"/>
    <property type="evidence" value="ECO:0007669"/>
    <property type="project" value="TreeGrafter"/>
</dbReference>
<sequence length="312" mass="36065">MPRQCCRGRDGGPDSVVAFCQHDRVTRHLYSCPLRWADMDALGHVNNVTYVDYLQEARVDVFRLHAPRPGGEELAEGVVVVRHEVDYLTPLAFRRSPVSIDVWVSEVRAASFTLCYEVYDEQPDGERVVYLRARSALAPYVFSDERPRRITDAERDVLDGLRDDRPRPRERDGRLPRDSGDARRHRYECQVRFSDVDLYRHVNNVKYFEYMQEARIDLLRLDERPEGEPEVSVVVVAVDVEYNRPVLWRPDAYPIDSWVERVGSSSFTLASEFSDGHEVLARARAVVVGFDAASSQARRLPDWLRERVSPRC</sequence>
<dbReference type="PANTHER" id="PTHR31793">
    <property type="entry name" value="4-HYDROXYBENZOYL-COA THIOESTERASE FAMILY MEMBER"/>
    <property type="match status" value="1"/>
</dbReference>
<dbReference type="InterPro" id="IPR029069">
    <property type="entry name" value="HotDog_dom_sf"/>
</dbReference>